<gene>
    <name evidence="2" type="ORF">RISK_002655</name>
</gene>
<protein>
    <submittedName>
        <fullName evidence="2">Uncharacterized protein</fullName>
    </submittedName>
</protein>
<dbReference type="EMBL" id="LECT01000020">
    <property type="protein sequence ID" value="KLU05292.1"/>
    <property type="molecule type" value="Genomic_DNA"/>
</dbReference>
<evidence type="ECO:0000313" key="3">
    <source>
        <dbReference type="Proteomes" id="UP000036367"/>
    </source>
</evidence>
<dbReference type="AlphaFoldDB" id="A0A0J1BFE0"/>
<name>A0A0J1BFE0_RHOIS</name>
<evidence type="ECO:0000313" key="2">
    <source>
        <dbReference type="EMBL" id="KLU05292.1"/>
    </source>
</evidence>
<proteinExistence type="predicted"/>
<reference evidence="2" key="1">
    <citation type="submission" date="2015-05" db="EMBL/GenBank/DDBJ databases">
        <title>Permanent draft genome of Rhodopirellula islandicus K833.</title>
        <authorList>
            <person name="Kizina J."/>
            <person name="Richter M."/>
            <person name="Glockner F.O."/>
            <person name="Harder J."/>
        </authorList>
    </citation>
    <scope>NUCLEOTIDE SEQUENCE [LARGE SCALE GENOMIC DNA]</scope>
    <source>
        <strain evidence="2">K833</strain>
    </source>
</reference>
<comment type="caution">
    <text evidence="2">The sequence shown here is derived from an EMBL/GenBank/DDBJ whole genome shotgun (WGS) entry which is preliminary data.</text>
</comment>
<evidence type="ECO:0000256" key="1">
    <source>
        <dbReference type="SAM" id="MobiDB-lite"/>
    </source>
</evidence>
<organism evidence="2 3">
    <name type="scientific">Rhodopirellula islandica</name>
    <dbReference type="NCBI Taxonomy" id="595434"/>
    <lineage>
        <taxon>Bacteria</taxon>
        <taxon>Pseudomonadati</taxon>
        <taxon>Planctomycetota</taxon>
        <taxon>Planctomycetia</taxon>
        <taxon>Pirellulales</taxon>
        <taxon>Pirellulaceae</taxon>
        <taxon>Rhodopirellula</taxon>
    </lineage>
</organism>
<feature type="region of interest" description="Disordered" evidence="1">
    <location>
        <begin position="1"/>
        <end position="25"/>
    </location>
</feature>
<dbReference type="Proteomes" id="UP000036367">
    <property type="component" value="Unassembled WGS sequence"/>
</dbReference>
<sequence>MFHDFAPPGQPDDSPGQRPGLWLKHPRLNQQDCLVLN</sequence>
<keyword evidence="3" id="KW-1185">Reference proteome</keyword>
<accession>A0A0J1BFE0</accession>